<sequence length="95" mass="10667">MKQRPARCACPRRRRQRESAVCGKTWGLPRNAPTTNCVRQKSLSGHLIGGERNAATTEEPCRIDGMKQCLLTHGRPAKMPELCFPVLHEQVGKCR</sequence>
<gene>
    <name evidence="1" type="ORF">RLOC_00012319</name>
</gene>
<protein>
    <submittedName>
        <fullName evidence="1">Uncharacterized protein</fullName>
    </submittedName>
</protein>
<accession>A0A218UWY6</accession>
<dbReference type="EMBL" id="MUZQ01000113">
    <property type="protein sequence ID" value="OWK57940.1"/>
    <property type="molecule type" value="Genomic_DNA"/>
</dbReference>
<dbReference type="Proteomes" id="UP000197619">
    <property type="component" value="Unassembled WGS sequence"/>
</dbReference>
<evidence type="ECO:0000313" key="1">
    <source>
        <dbReference type="EMBL" id="OWK57940.1"/>
    </source>
</evidence>
<reference evidence="1 2" key="1">
    <citation type="submission" date="2017-05" db="EMBL/GenBank/DDBJ databases">
        <title>Genome of assembly of the Bengalese finch, Lonchura striata domestica.</title>
        <authorList>
            <person name="Colquitt B.M."/>
            <person name="Brainard M.S."/>
        </authorList>
    </citation>
    <scope>NUCLEOTIDE SEQUENCE [LARGE SCALE GENOMIC DNA]</scope>
    <source>
        <strain evidence="1">White83orange57</strain>
    </source>
</reference>
<name>A0A218UWY6_9PASE</name>
<dbReference type="AlphaFoldDB" id="A0A218UWY6"/>
<comment type="caution">
    <text evidence="1">The sequence shown here is derived from an EMBL/GenBank/DDBJ whole genome shotgun (WGS) entry which is preliminary data.</text>
</comment>
<evidence type="ECO:0000313" key="2">
    <source>
        <dbReference type="Proteomes" id="UP000197619"/>
    </source>
</evidence>
<keyword evidence="2" id="KW-1185">Reference proteome</keyword>
<organism evidence="1 2">
    <name type="scientific">Lonchura striata</name>
    <name type="common">white-rumped munia</name>
    <dbReference type="NCBI Taxonomy" id="40157"/>
    <lineage>
        <taxon>Eukaryota</taxon>
        <taxon>Metazoa</taxon>
        <taxon>Chordata</taxon>
        <taxon>Craniata</taxon>
        <taxon>Vertebrata</taxon>
        <taxon>Euteleostomi</taxon>
        <taxon>Archelosauria</taxon>
        <taxon>Archosauria</taxon>
        <taxon>Dinosauria</taxon>
        <taxon>Saurischia</taxon>
        <taxon>Theropoda</taxon>
        <taxon>Coelurosauria</taxon>
        <taxon>Aves</taxon>
        <taxon>Neognathae</taxon>
        <taxon>Neoaves</taxon>
        <taxon>Telluraves</taxon>
        <taxon>Australaves</taxon>
        <taxon>Passeriformes</taxon>
        <taxon>Passeroidea</taxon>
        <taxon>Estrildidae</taxon>
        <taxon>Estrildinae</taxon>
        <taxon>Lonchura</taxon>
    </lineage>
</organism>
<proteinExistence type="predicted"/>